<evidence type="ECO:0000313" key="12">
    <source>
        <dbReference type="Proteomes" id="UP001209540"/>
    </source>
</evidence>
<dbReference type="GO" id="GO:0003723">
    <property type="term" value="F:RNA binding"/>
    <property type="evidence" value="ECO:0007669"/>
    <property type="project" value="UniProtKB-KW"/>
</dbReference>
<dbReference type="Proteomes" id="UP001209540">
    <property type="component" value="Unassembled WGS sequence"/>
</dbReference>
<dbReference type="EC" id="3.6.4.13" evidence="1"/>
<dbReference type="SMART" id="SM00490">
    <property type="entry name" value="HELICc"/>
    <property type="match status" value="1"/>
</dbReference>
<dbReference type="PROSITE" id="PS51194">
    <property type="entry name" value="HELICASE_CTER"/>
    <property type="match status" value="1"/>
</dbReference>
<keyword evidence="4 8" id="KW-0347">Helicase</keyword>
<evidence type="ECO:0000256" key="8">
    <source>
        <dbReference type="RuleBase" id="RU000492"/>
    </source>
</evidence>
<dbReference type="GO" id="GO:0005524">
    <property type="term" value="F:ATP binding"/>
    <property type="evidence" value="ECO:0007669"/>
    <property type="project" value="UniProtKB-KW"/>
</dbReference>
<dbReference type="EMBL" id="JAIXMP010000026">
    <property type="protein sequence ID" value="KAI9253364.1"/>
    <property type="molecule type" value="Genomic_DNA"/>
</dbReference>
<comment type="caution">
    <text evidence="11">The sequence shown here is derived from an EMBL/GenBank/DDBJ whole genome shotgun (WGS) entry which is preliminary data.</text>
</comment>
<evidence type="ECO:0000259" key="9">
    <source>
        <dbReference type="PROSITE" id="PS51192"/>
    </source>
</evidence>
<evidence type="ECO:0000256" key="6">
    <source>
        <dbReference type="ARBA" id="ARBA00022884"/>
    </source>
</evidence>
<evidence type="ECO:0000256" key="5">
    <source>
        <dbReference type="ARBA" id="ARBA00022840"/>
    </source>
</evidence>
<dbReference type="InterPro" id="IPR050079">
    <property type="entry name" value="DEAD_box_RNA_helicase"/>
</dbReference>
<dbReference type="GO" id="GO:0005829">
    <property type="term" value="C:cytosol"/>
    <property type="evidence" value="ECO:0007669"/>
    <property type="project" value="TreeGrafter"/>
</dbReference>
<protein>
    <recommendedName>
        <fullName evidence="1">RNA helicase</fullName>
        <ecNumber evidence="1">3.6.4.13</ecNumber>
    </recommendedName>
</protein>
<feature type="domain" description="Helicase C-terminal" evidence="10">
    <location>
        <begin position="257"/>
        <end position="363"/>
    </location>
</feature>
<dbReference type="Pfam" id="PF00270">
    <property type="entry name" value="DEAD"/>
    <property type="match status" value="1"/>
</dbReference>
<dbReference type="PANTHER" id="PTHR47959">
    <property type="entry name" value="ATP-DEPENDENT RNA HELICASE RHLE-RELATED"/>
    <property type="match status" value="1"/>
</dbReference>
<accession>A0AAD5K3X1</accession>
<sequence length="363" mass="41092">MNRSRDVQINEDVDFEALIQNKQLLKGLEQAGYARPSPIQLQAIPLGRLGVDLIAQAKSGTGKTVVFGVISLETVRAIGIHPQVLMVAPTREIAIQIRDVIRNLAKYTPGIRCEAFIGGTAHHSNAKLLKNCHIVVGTPGRLMALLHDHSLITRDIKLLVLDEADKLMSEVFGQQIQYINNQLPKKKQTLAFSATFTQELLDSFQNMMNQPQIVRLTTEVPELEEVQQYCKKISVEKQESESDYSQKLKVYKAKFEMVAELLSKIPFYQCMIFVNSVPRAVELSKWLTQEGWMSGHISGGLTQVQRMAVMEKMRDFKLRVLVCSDLIARGIDIDRVNLVINIDYPREIETYMHRVGRTGRFGK</sequence>
<evidence type="ECO:0000256" key="4">
    <source>
        <dbReference type="ARBA" id="ARBA00022806"/>
    </source>
</evidence>
<dbReference type="PROSITE" id="PS00039">
    <property type="entry name" value="DEAD_ATP_HELICASE"/>
    <property type="match status" value="1"/>
</dbReference>
<dbReference type="GO" id="GO:0003724">
    <property type="term" value="F:RNA helicase activity"/>
    <property type="evidence" value="ECO:0007669"/>
    <property type="project" value="UniProtKB-EC"/>
</dbReference>
<evidence type="ECO:0000259" key="10">
    <source>
        <dbReference type="PROSITE" id="PS51194"/>
    </source>
</evidence>
<dbReference type="GO" id="GO:0016787">
    <property type="term" value="F:hydrolase activity"/>
    <property type="evidence" value="ECO:0007669"/>
    <property type="project" value="UniProtKB-KW"/>
</dbReference>
<dbReference type="InterPro" id="IPR027417">
    <property type="entry name" value="P-loop_NTPase"/>
</dbReference>
<dbReference type="SUPFAM" id="SSF52540">
    <property type="entry name" value="P-loop containing nucleoside triphosphate hydrolases"/>
    <property type="match status" value="1"/>
</dbReference>
<dbReference type="InterPro" id="IPR014001">
    <property type="entry name" value="Helicase_ATP-bd"/>
</dbReference>
<dbReference type="InterPro" id="IPR000629">
    <property type="entry name" value="RNA-helicase_DEAD-box_CS"/>
</dbReference>
<keyword evidence="3 8" id="KW-0378">Hydrolase</keyword>
<keyword evidence="5 8" id="KW-0067">ATP-binding</keyword>
<dbReference type="CDD" id="cd18787">
    <property type="entry name" value="SF2_C_DEAD"/>
    <property type="match status" value="1"/>
</dbReference>
<organism evidence="11 12">
    <name type="scientific">Phascolomyces articulosus</name>
    <dbReference type="NCBI Taxonomy" id="60185"/>
    <lineage>
        <taxon>Eukaryota</taxon>
        <taxon>Fungi</taxon>
        <taxon>Fungi incertae sedis</taxon>
        <taxon>Mucoromycota</taxon>
        <taxon>Mucoromycotina</taxon>
        <taxon>Mucoromycetes</taxon>
        <taxon>Mucorales</taxon>
        <taxon>Lichtheimiaceae</taxon>
        <taxon>Phascolomyces</taxon>
    </lineage>
</organism>
<dbReference type="InterPro" id="IPR001650">
    <property type="entry name" value="Helicase_C-like"/>
</dbReference>
<evidence type="ECO:0000256" key="7">
    <source>
        <dbReference type="ARBA" id="ARBA00047984"/>
    </source>
</evidence>
<reference evidence="11" key="2">
    <citation type="submission" date="2023-02" db="EMBL/GenBank/DDBJ databases">
        <authorList>
            <consortium name="DOE Joint Genome Institute"/>
            <person name="Mondo S.J."/>
            <person name="Chang Y."/>
            <person name="Wang Y."/>
            <person name="Ahrendt S."/>
            <person name="Andreopoulos W."/>
            <person name="Barry K."/>
            <person name="Beard J."/>
            <person name="Benny G.L."/>
            <person name="Blankenship S."/>
            <person name="Bonito G."/>
            <person name="Cuomo C."/>
            <person name="Desiro A."/>
            <person name="Gervers K.A."/>
            <person name="Hundley H."/>
            <person name="Kuo A."/>
            <person name="LaButti K."/>
            <person name="Lang B.F."/>
            <person name="Lipzen A."/>
            <person name="O'Donnell K."/>
            <person name="Pangilinan J."/>
            <person name="Reynolds N."/>
            <person name="Sandor L."/>
            <person name="Smith M.W."/>
            <person name="Tsang A."/>
            <person name="Grigoriev I.V."/>
            <person name="Stajich J.E."/>
            <person name="Spatafora J.W."/>
        </authorList>
    </citation>
    <scope>NUCLEOTIDE SEQUENCE</scope>
    <source>
        <strain evidence="11">RSA 2281</strain>
    </source>
</reference>
<dbReference type="SMART" id="SM00487">
    <property type="entry name" value="DEXDc"/>
    <property type="match status" value="1"/>
</dbReference>
<evidence type="ECO:0000313" key="11">
    <source>
        <dbReference type="EMBL" id="KAI9253364.1"/>
    </source>
</evidence>
<dbReference type="PANTHER" id="PTHR47959:SF1">
    <property type="entry name" value="ATP-DEPENDENT RNA HELICASE DBPA"/>
    <property type="match status" value="1"/>
</dbReference>
<gene>
    <name evidence="11" type="ORF">BDA99DRAFT_519594</name>
</gene>
<dbReference type="PROSITE" id="PS51192">
    <property type="entry name" value="HELICASE_ATP_BIND_1"/>
    <property type="match status" value="1"/>
</dbReference>
<evidence type="ECO:0000256" key="2">
    <source>
        <dbReference type="ARBA" id="ARBA00022741"/>
    </source>
</evidence>
<feature type="domain" description="Helicase ATP-binding" evidence="9">
    <location>
        <begin position="44"/>
        <end position="214"/>
    </location>
</feature>
<keyword evidence="6" id="KW-0694">RNA-binding</keyword>
<evidence type="ECO:0000256" key="1">
    <source>
        <dbReference type="ARBA" id="ARBA00012552"/>
    </source>
</evidence>
<keyword evidence="12" id="KW-1185">Reference proteome</keyword>
<name>A0AAD5K3X1_9FUNG</name>
<dbReference type="AlphaFoldDB" id="A0AAD5K3X1"/>
<evidence type="ECO:0000256" key="3">
    <source>
        <dbReference type="ARBA" id="ARBA00022801"/>
    </source>
</evidence>
<reference evidence="11" key="1">
    <citation type="journal article" date="2022" name="IScience">
        <title>Evolution of zygomycete secretomes and the origins of terrestrial fungal ecologies.</title>
        <authorList>
            <person name="Chang Y."/>
            <person name="Wang Y."/>
            <person name="Mondo S."/>
            <person name="Ahrendt S."/>
            <person name="Andreopoulos W."/>
            <person name="Barry K."/>
            <person name="Beard J."/>
            <person name="Benny G.L."/>
            <person name="Blankenship S."/>
            <person name="Bonito G."/>
            <person name="Cuomo C."/>
            <person name="Desiro A."/>
            <person name="Gervers K.A."/>
            <person name="Hundley H."/>
            <person name="Kuo A."/>
            <person name="LaButti K."/>
            <person name="Lang B.F."/>
            <person name="Lipzen A."/>
            <person name="O'Donnell K."/>
            <person name="Pangilinan J."/>
            <person name="Reynolds N."/>
            <person name="Sandor L."/>
            <person name="Smith M.E."/>
            <person name="Tsang A."/>
            <person name="Grigoriev I.V."/>
            <person name="Stajich J.E."/>
            <person name="Spatafora J.W."/>
        </authorList>
    </citation>
    <scope>NUCLEOTIDE SEQUENCE</scope>
    <source>
        <strain evidence="11">RSA 2281</strain>
    </source>
</reference>
<proteinExistence type="inferred from homology"/>
<comment type="catalytic activity">
    <reaction evidence="7">
        <text>ATP + H2O = ADP + phosphate + H(+)</text>
        <dbReference type="Rhea" id="RHEA:13065"/>
        <dbReference type="ChEBI" id="CHEBI:15377"/>
        <dbReference type="ChEBI" id="CHEBI:15378"/>
        <dbReference type="ChEBI" id="CHEBI:30616"/>
        <dbReference type="ChEBI" id="CHEBI:43474"/>
        <dbReference type="ChEBI" id="CHEBI:456216"/>
        <dbReference type="EC" id="3.6.4.13"/>
    </reaction>
</comment>
<dbReference type="Gene3D" id="3.40.50.300">
    <property type="entry name" value="P-loop containing nucleotide triphosphate hydrolases"/>
    <property type="match status" value="2"/>
</dbReference>
<dbReference type="InterPro" id="IPR011545">
    <property type="entry name" value="DEAD/DEAH_box_helicase_dom"/>
</dbReference>
<keyword evidence="2 8" id="KW-0547">Nucleotide-binding</keyword>
<comment type="similarity">
    <text evidence="8">Belongs to the DEAD box helicase family.</text>
</comment>
<dbReference type="Pfam" id="PF00271">
    <property type="entry name" value="Helicase_C"/>
    <property type="match status" value="1"/>
</dbReference>